<organism evidence="2 3">
    <name type="scientific">Bacteroides uniformis</name>
    <dbReference type="NCBI Taxonomy" id="820"/>
    <lineage>
        <taxon>Bacteria</taxon>
        <taxon>Pseudomonadati</taxon>
        <taxon>Bacteroidota</taxon>
        <taxon>Bacteroidia</taxon>
        <taxon>Bacteroidales</taxon>
        <taxon>Bacteroidaceae</taxon>
        <taxon>Bacteroides</taxon>
    </lineage>
</organism>
<protein>
    <recommendedName>
        <fullName evidence="4">NVEALA family protein</fullName>
    </recommendedName>
</protein>
<feature type="signal peptide" evidence="1">
    <location>
        <begin position="1"/>
        <end position="23"/>
    </location>
</feature>
<dbReference type="InterPro" id="IPR025905">
    <property type="entry name" value="NVEALA"/>
</dbReference>
<gene>
    <name evidence="2" type="ORF">DWW14_17230</name>
</gene>
<dbReference type="RefSeq" id="WP_016274099.1">
    <property type="nucleotide sequence ID" value="NZ_JAMOWI010000099.1"/>
</dbReference>
<dbReference type="Pfam" id="PF14055">
    <property type="entry name" value="NVEALA"/>
    <property type="match status" value="1"/>
</dbReference>
<evidence type="ECO:0000256" key="1">
    <source>
        <dbReference type="SAM" id="SignalP"/>
    </source>
</evidence>
<reference evidence="2 3" key="1">
    <citation type="submission" date="2018-08" db="EMBL/GenBank/DDBJ databases">
        <title>A genome reference for cultivated species of the human gut microbiota.</title>
        <authorList>
            <person name="Zou Y."/>
            <person name="Xue W."/>
            <person name="Luo G."/>
        </authorList>
    </citation>
    <scope>NUCLEOTIDE SEQUENCE [LARGE SCALE GENOMIC DNA]</scope>
    <source>
        <strain evidence="2 3">AF14-42</strain>
    </source>
</reference>
<evidence type="ECO:0008006" key="4">
    <source>
        <dbReference type="Google" id="ProtNLM"/>
    </source>
</evidence>
<dbReference type="EMBL" id="QRZC01000027">
    <property type="protein sequence ID" value="RGV38914.1"/>
    <property type="molecule type" value="Genomic_DNA"/>
</dbReference>
<evidence type="ECO:0000313" key="2">
    <source>
        <dbReference type="EMBL" id="RGV38914.1"/>
    </source>
</evidence>
<proteinExistence type="predicted"/>
<evidence type="ECO:0000313" key="3">
    <source>
        <dbReference type="Proteomes" id="UP000285343"/>
    </source>
</evidence>
<feature type="chain" id="PRO_5019293786" description="NVEALA family protein" evidence="1">
    <location>
        <begin position="24"/>
        <end position="80"/>
    </location>
</feature>
<comment type="caution">
    <text evidence="2">The sequence shown here is derived from an EMBL/GenBank/DDBJ whole genome shotgun (WGS) entry which is preliminary data.</text>
</comment>
<sequence length="80" mass="8676">MKKIMKIAFVAAFAAVAGYGVYANQQSETMSDLMLANVEALAGSEYDRPFYVAPCKNGPGSECRSTKYDEGNRCGTLTYC</sequence>
<name>A0A412X9F9_BACUN</name>
<dbReference type="AlphaFoldDB" id="A0A412X9F9"/>
<dbReference type="Proteomes" id="UP000285343">
    <property type="component" value="Unassembled WGS sequence"/>
</dbReference>
<keyword evidence="1" id="KW-0732">Signal</keyword>
<accession>A0A412X9F9</accession>